<dbReference type="InterPro" id="IPR014395">
    <property type="entry name" value="Pen/GL7ACA/AHL_acylase"/>
</dbReference>
<evidence type="ECO:0000256" key="2">
    <source>
        <dbReference type="ARBA" id="ARBA00022801"/>
    </source>
</evidence>
<dbReference type="PANTHER" id="PTHR34218:SF4">
    <property type="entry name" value="ACYL-HOMOSERINE LACTONE ACYLASE QUIP"/>
    <property type="match status" value="1"/>
</dbReference>
<proteinExistence type="inferred from homology"/>
<dbReference type="InterPro" id="IPR043146">
    <property type="entry name" value="Penicillin_amidase_N_B-knob"/>
</dbReference>
<comment type="caution">
    <text evidence="6">The sequence shown here is derived from an EMBL/GenBank/DDBJ whole genome shotgun (WGS) entry which is preliminary data.</text>
</comment>
<keyword evidence="3" id="KW-0865">Zymogen</keyword>
<evidence type="ECO:0000256" key="4">
    <source>
        <dbReference type="PIRSR" id="PIRSR001227-1"/>
    </source>
</evidence>
<evidence type="ECO:0000313" key="6">
    <source>
        <dbReference type="EMBL" id="PTN02828.1"/>
    </source>
</evidence>
<dbReference type="Proteomes" id="UP000243859">
    <property type="component" value="Unassembled WGS sequence"/>
</dbReference>
<dbReference type="GO" id="GO:0016811">
    <property type="term" value="F:hydrolase activity, acting on carbon-nitrogen (but not peptide) bonds, in linear amides"/>
    <property type="evidence" value="ECO:0007669"/>
    <property type="project" value="InterPro"/>
</dbReference>
<dbReference type="GO" id="GO:0046872">
    <property type="term" value="F:metal ion binding"/>
    <property type="evidence" value="ECO:0007669"/>
    <property type="project" value="UniProtKB-KW"/>
</dbReference>
<dbReference type="Pfam" id="PF01804">
    <property type="entry name" value="Penicil_amidase"/>
    <property type="match status" value="1"/>
</dbReference>
<dbReference type="Gene3D" id="1.10.439.10">
    <property type="entry name" value="Penicillin Amidohydrolase, domain 1"/>
    <property type="match status" value="1"/>
</dbReference>
<dbReference type="InterPro" id="IPR029055">
    <property type="entry name" value="Ntn_hydrolases_N"/>
</dbReference>
<feature type="binding site" evidence="5">
    <location>
        <position position="336"/>
    </location>
    <ligand>
        <name>Ca(2+)</name>
        <dbReference type="ChEBI" id="CHEBI:29108"/>
    </ligand>
</feature>
<evidence type="ECO:0000256" key="5">
    <source>
        <dbReference type="PIRSR" id="PIRSR001227-2"/>
    </source>
</evidence>
<evidence type="ECO:0000256" key="1">
    <source>
        <dbReference type="ARBA" id="ARBA00006586"/>
    </source>
</evidence>
<evidence type="ECO:0000313" key="7">
    <source>
        <dbReference type="Proteomes" id="UP000243859"/>
    </source>
</evidence>
<feature type="binding site" evidence="5">
    <location>
        <position position="333"/>
    </location>
    <ligand>
        <name>Ca(2+)</name>
        <dbReference type="ChEBI" id="CHEBI:29108"/>
    </ligand>
</feature>
<accession>A0A2T5BTS2</accession>
<gene>
    <name evidence="6" type="ORF">C8N32_105201</name>
</gene>
<dbReference type="SUPFAM" id="SSF56235">
    <property type="entry name" value="N-terminal nucleophile aminohydrolases (Ntn hydrolases)"/>
    <property type="match status" value="1"/>
</dbReference>
<dbReference type="PANTHER" id="PTHR34218">
    <property type="entry name" value="PEPTIDASE S45 PENICILLIN AMIDASE"/>
    <property type="match status" value="1"/>
</dbReference>
<dbReference type="PIRSF" id="PIRSF001227">
    <property type="entry name" value="Pen_acylase"/>
    <property type="match status" value="1"/>
</dbReference>
<dbReference type="CDD" id="cd03747">
    <property type="entry name" value="Ntn_PGA_like"/>
    <property type="match status" value="1"/>
</dbReference>
<reference evidence="6 7" key="1">
    <citation type="submission" date="2018-04" db="EMBL/GenBank/DDBJ databases">
        <title>Genomic Encyclopedia of Archaeal and Bacterial Type Strains, Phase II (KMG-II): from individual species to whole genera.</title>
        <authorList>
            <person name="Goeker M."/>
        </authorList>
    </citation>
    <scope>NUCLEOTIDE SEQUENCE [LARGE SCALE GENOMIC DNA]</scope>
    <source>
        <strain evidence="6 7">DSM 18064</strain>
    </source>
</reference>
<keyword evidence="7" id="KW-1185">Reference proteome</keyword>
<dbReference type="Gene3D" id="2.30.120.10">
    <property type="match status" value="1"/>
</dbReference>
<feature type="binding site" evidence="5">
    <location>
        <position position="195"/>
    </location>
    <ligand>
        <name>Ca(2+)</name>
        <dbReference type="ChEBI" id="CHEBI:29108"/>
    </ligand>
</feature>
<dbReference type="InterPro" id="IPR023343">
    <property type="entry name" value="Penicillin_amidase_dom1"/>
</dbReference>
<keyword evidence="5" id="KW-0106">Calcium</keyword>
<comment type="similarity">
    <text evidence="1">Belongs to the peptidase S45 family.</text>
</comment>
<protein>
    <submittedName>
        <fullName evidence="6">Penicillin amidase</fullName>
    </submittedName>
</protein>
<dbReference type="EMBL" id="QAAA01000005">
    <property type="protein sequence ID" value="PTN02828.1"/>
    <property type="molecule type" value="Genomic_DNA"/>
</dbReference>
<dbReference type="Gene3D" id="1.10.1400.10">
    <property type="match status" value="1"/>
</dbReference>
<sequence length="834" mass="91428">MSKLYRWLVRLFTAAVLLAGLTVTAVYVLASRSVPDYDATYHIAGLSGPVEIVRDTANVPHIFARTDADVFFGLGFAHAQDRLWQMILMRRTVQGSLSEVFGRRTLQIDDLLRRLDLYGAAQDSVAAQDDWTRAALDAYSAGVNAWLAEVNSRALGRGAPEFFLFSNEMAPWQPADSIALVKLLALQLGPHARREILRARVSLALPKERVRDILPDAPGTGRAALPDYAALFPGMVTRQYAQNFPQDPLSPLRDWGLGSASNVFAAAPARAATGGTLLANDPHLELTAPAIWYLARIELASGGVIGGTIPGIPAVLSGRSAQLGWGITSAYMDDSDIFIEKLNPKNPQEVLTPSGYKPLETRGSIIRIKDEPPVTVTLRWSGNGPILPGSHFNLGAVTPEGHVAALAHTIYDRTDTTMTAAMHLMRAGSVEEGLKAGELFIGPAQNLALADQKNIALQLIGRMPERDAAQQSYGRLPVPAWREENLWQGTLPYSANPRFLNPDSGIVGNTNNKTVERPFPLHVSFDWGDTQRIERLSHLMQSREVHTRESFIEAQLDTVSFTARALLPLVGQDLWFTGQPAPRGTAEHRRQRALDLLANWNGEMNEHMPEPVLYAAWMRALQERLVKDELGPLTAEFTRLQPLFIERVFRDMDGASAWCDIVQSSPRETCKDMASLALDDALIWIGENTGGSLESLRWGDLHQARHDHTVLGGVPVLRWFMNVRQSSSGGDNTLMRAATAGTRDAPFANVHGAGYRGVYDFADPDSSVFIIATGQSGHPLSRFYDNLGDLWRRGEYIPMSLDPALARAGNVGITVLTPAGAQRQNTERTQAGMN</sequence>
<feature type="active site" description="Nucleophile" evidence="4">
    <location>
        <position position="261"/>
    </location>
</feature>
<comment type="cofactor">
    <cofactor evidence="5">
        <name>Ca(2+)</name>
        <dbReference type="ChEBI" id="CHEBI:29108"/>
    </cofactor>
    <text evidence="5">Binds 1 Ca(2+) ion per dimer.</text>
</comment>
<name>A0A2T5BTS2_9RHOB</name>
<keyword evidence="2" id="KW-0378">Hydrolase</keyword>
<dbReference type="InterPro" id="IPR043147">
    <property type="entry name" value="Penicillin_amidase_A-knob"/>
</dbReference>
<dbReference type="InterPro" id="IPR002692">
    <property type="entry name" value="S45"/>
</dbReference>
<evidence type="ECO:0000256" key="3">
    <source>
        <dbReference type="ARBA" id="ARBA00023145"/>
    </source>
</evidence>
<keyword evidence="5" id="KW-0479">Metal-binding</keyword>
<organism evidence="6 7">
    <name type="scientific">Rhodovulum imhoffii</name>
    <dbReference type="NCBI Taxonomy" id="365340"/>
    <lineage>
        <taxon>Bacteria</taxon>
        <taxon>Pseudomonadati</taxon>
        <taxon>Pseudomonadota</taxon>
        <taxon>Alphaproteobacteria</taxon>
        <taxon>Rhodobacterales</taxon>
        <taxon>Paracoccaceae</taxon>
        <taxon>Rhodovulum</taxon>
    </lineage>
</organism>
<dbReference type="RefSeq" id="WP_107891631.1">
    <property type="nucleotide sequence ID" value="NZ_NHSI01000053.1"/>
</dbReference>
<dbReference type="GO" id="GO:0017000">
    <property type="term" value="P:antibiotic biosynthetic process"/>
    <property type="evidence" value="ECO:0007669"/>
    <property type="project" value="InterPro"/>
</dbReference>
<dbReference type="OrthoDB" id="9760084at2"/>
<dbReference type="Gene3D" id="3.60.20.10">
    <property type="entry name" value="Glutamine Phosphoribosylpyrophosphate, subunit 1, domain 1"/>
    <property type="match status" value="1"/>
</dbReference>
<dbReference type="AlphaFoldDB" id="A0A2T5BTS2"/>